<evidence type="ECO:0008006" key="3">
    <source>
        <dbReference type="Google" id="ProtNLM"/>
    </source>
</evidence>
<evidence type="ECO:0000313" key="2">
    <source>
        <dbReference type="Proteomes" id="UP001488805"/>
    </source>
</evidence>
<proteinExistence type="predicted"/>
<gene>
    <name evidence="1" type="ORF">VZT92_009362</name>
</gene>
<accession>A0AAW1FHQ7</accession>
<organism evidence="1 2">
    <name type="scientific">Zoarces viviparus</name>
    <name type="common">Viviparous eelpout</name>
    <name type="synonym">Blennius viviparus</name>
    <dbReference type="NCBI Taxonomy" id="48416"/>
    <lineage>
        <taxon>Eukaryota</taxon>
        <taxon>Metazoa</taxon>
        <taxon>Chordata</taxon>
        <taxon>Craniata</taxon>
        <taxon>Vertebrata</taxon>
        <taxon>Euteleostomi</taxon>
        <taxon>Actinopterygii</taxon>
        <taxon>Neopterygii</taxon>
        <taxon>Teleostei</taxon>
        <taxon>Neoteleostei</taxon>
        <taxon>Acanthomorphata</taxon>
        <taxon>Eupercaria</taxon>
        <taxon>Perciformes</taxon>
        <taxon>Cottioidei</taxon>
        <taxon>Zoarcales</taxon>
        <taxon>Zoarcidae</taxon>
        <taxon>Zoarcinae</taxon>
        <taxon>Zoarces</taxon>
    </lineage>
</organism>
<dbReference type="AlphaFoldDB" id="A0AAW1FHQ7"/>
<comment type="caution">
    <text evidence="1">The sequence shown here is derived from an EMBL/GenBank/DDBJ whole genome shotgun (WGS) entry which is preliminary data.</text>
</comment>
<name>A0AAW1FHQ7_ZOAVI</name>
<evidence type="ECO:0000313" key="1">
    <source>
        <dbReference type="EMBL" id="KAK9534313.1"/>
    </source>
</evidence>
<sequence>MGEEIRREINQAPFVAVMVDETTDVGNTAQLALVQFEAYRKKFPDSAFSSLTQSHGSLFDDVTRLKTELIVMYAMADDEETQLARLSSLASMVIEKDLLLELKRTDVTLLYNRVIELFVNKEMRMGFVLK</sequence>
<protein>
    <recommendedName>
        <fullName evidence="3">DUF4371 domain-containing protein</fullName>
    </recommendedName>
</protein>
<reference evidence="1 2" key="1">
    <citation type="journal article" date="2024" name="Genome Biol. Evol.">
        <title>Chromosome-level genome assembly of the viviparous eelpout Zoarces viviparus.</title>
        <authorList>
            <person name="Fuhrmann N."/>
            <person name="Brasseur M.V."/>
            <person name="Bakowski C.E."/>
            <person name="Podsiadlowski L."/>
            <person name="Prost S."/>
            <person name="Krehenwinkel H."/>
            <person name="Mayer C."/>
        </authorList>
    </citation>
    <scope>NUCLEOTIDE SEQUENCE [LARGE SCALE GENOMIC DNA]</scope>
    <source>
        <strain evidence="1">NO-MEL_2022_Ind0_liver</strain>
    </source>
</reference>
<keyword evidence="2" id="KW-1185">Reference proteome</keyword>
<dbReference type="EMBL" id="JBCEZU010000067">
    <property type="protein sequence ID" value="KAK9534313.1"/>
    <property type="molecule type" value="Genomic_DNA"/>
</dbReference>
<dbReference type="Proteomes" id="UP001488805">
    <property type="component" value="Unassembled WGS sequence"/>
</dbReference>